<organism evidence="1">
    <name type="scientific">Streptomyces tabacisoli</name>
    <dbReference type="NCBI Taxonomy" id="3156398"/>
    <lineage>
        <taxon>Bacteria</taxon>
        <taxon>Bacillati</taxon>
        <taxon>Actinomycetota</taxon>
        <taxon>Actinomycetes</taxon>
        <taxon>Kitasatosporales</taxon>
        <taxon>Streptomycetaceae</taxon>
        <taxon>Streptomyces</taxon>
    </lineage>
</organism>
<dbReference type="EMBL" id="CP159534">
    <property type="protein sequence ID" value="XCJ68460.1"/>
    <property type="molecule type" value="Genomic_DNA"/>
</dbReference>
<dbReference type="KEGG" id="stac:ABII15_00165"/>
<dbReference type="AlphaFoldDB" id="A0AAU8IJV3"/>
<name>A0AAU8IJV3_9ACTN</name>
<gene>
    <name evidence="1" type="ORF">ABII15_00165</name>
</gene>
<protein>
    <submittedName>
        <fullName evidence="1">Uncharacterized protein</fullName>
    </submittedName>
</protein>
<dbReference type="RefSeq" id="WP_353940146.1">
    <property type="nucleotide sequence ID" value="NZ_CP159534.1"/>
</dbReference>
<accession>A0AAU8IJV3</accession>
<proteinExistence type="predicted"/>
<sequence length="118" mass="12308">MSLLVVSFARDAKSPASSASLHGPAGRDCTRLLRPDGPALGFGGLAGAQCNQALILLNSDEFDRAAAAIRPVLKLSPAIRNNGVIVSVLRVRQALMAGPARTALTFRSLTEELAAYPP</sequence>
<evidence type="ECO:0000313" key="1">
    <source>
        <dbReference type="EMBL" id="XCJ68460.1"/>
    </source>
</evidence>
<reference evidence="1" key="1">
    <citation type="submission" date="2024-06" db="EMBL/GenBank/DDBJ databases">
        <title>Streptomyces sp. strain HUAS MG91 genome sequences.</title>
        <authorList>
            <person name="Mo P."/>
        </authorList>
    </citation>
    <scope>NUCLEOTIDE SEQUENCE</scope>
    <source>
        <strain evidence="1">HUAS MG91</strain>
    </source>
</reference>